<keyword evidence="1" id="KW-0472">Membrane</keyword>
<feature type="transmembrane region" description="Helical" evidence="1">
    <location>
        <begin position="214"/>
        <end position="236"/>
    </location>
</feature>
<feature type="transmembrane region" description="Helical" evidence="1">
    <location>
        <begin position="281"/>
        <end position="301"/>
    </location>
</feature>
<evidence type="ECO:0000313" key="3">
    <source>
        <dbReference type="WBParaSite" id="TREG1_108850.1"/>
    </source>
</evidence>
<evidence type="ECO:0000313" key="2">
    <source>
        <dbReference type="Proteomes" id="UP000050795"/>
    </source>
</evidence>
<evidence type="ECO:0000256" key="1">
    <source>
        <dbReference type="SAM" id="Phobius"/>
    </source>
</evidence>
<feature type="transmembrane region" description="Helical" evidence="1">
    <location>
        <begin position="161"/>
        <end position="181"/>
    </location>
</feature>
<evidence type="ECO:0008006" key="4">
    <source>
        <dbReference type="Google" id="ProtNLM"/>
    </source>
</evidence>
<organism evidence="2 3">
    <name type="scientific">Trichobilharzia regenti</name>
    <name type="common">Nasal bird schistosome</name>
    <dbReference type="NCBI Taxonomy" id="157069"/>
    <lineage>
        <taxon>Eukaryota</taxon>
        <taxon>Metazoa</taxon>
        <taxon>Spiralia</taxon>
        <taxon>Lophotrochozoa</taxon>
        <taxon>Platyhelminthes</taxon>
        <taxon>Trematoda</taxon>
        <taxon>Digenea</taxon>
        <taxon>Strigeidida</taxon>
        <taxon>Schistosomatoidea</taxon>
        <taxon>Schistosomatidae</taxon>
        <taxon>Trichobilharzia</taxon>
    </lineage>
</organism>
<dbReference type="WBParaSite" id="TREG1_108850.1">
    <property type="protein sequence ID" value="TREG1_108850.1"/>
    <property type="gene ID" value="TREG1_108850"/>
</dbReference>
<dbReference type="Proteomes" id="UP000050795">
    <property type="component" value="Unassembled WGS sequence"/>
</dbReference>
<proteinExistence type="predicted"/>
<feature type="transmembrane region" description="Helical" evidence="1">
    <location>
        <begin position="93"/>
        <end position="118"/>
    </location>
</feature>
<feature type="transmembrane region" description="Helical" evidence="1">
    <location>
        <begin position="248"/>
        <end position="269"/>
    </location>
</feature>
<reference evidence="2" key="1">
    <citation type="submission" date="2022-06" db="EMBL/GenBank/DDBJ databases">
        <authorList>
            <person name="Berger JAMES D."/>
            <person name="Berger JAMES D."/>
        </authorList>
    </citation>
    <scope>NUCLEOTIDE SEQUENCE [LARGE SCALE GENOMIC DNA]</scope>
</reference>
<dbReference type="AlphaFoldDB" id="A0AA85IVY1"/>
<accession>A0AA85IVY1</accession>
<sequence>MICVENSAIQKDMQSRKDIVTLSSIHWNKEFINAKNTFNLISVLSIGYRIITVKNQTFVRTQRVSDQSNSDSNENDYMNTGMLSKNYSETKKLLLKVTITVGIKIITTILITVIFNNVTAIKTVLNEHPWISPVFGIQALLFGGLLFFVPNSLTSKPWNYILLSLIALTSGIVISTFAILPSTTWSMLSWIIANMLFGVFFIAGLKLKFDLTRYWHLIIIYALIMMCLGFIISVLLNELKTGQVANHILGAIYVLISIPCIICEGQMMQGGKCIVFKRKQFVLASLMCWFTLICTYFGVLFQLSDYNFFVSYISNT</sequence>
<reference evidence="3" key="2">
    <citation type="submission" date="2023-11" db="UniProtKB">
        <authorList>
            <consortium name="WormBaseParasite"/>
        </authorList>
    </citation>
    <scope>IDENTIFICATION</scope>
</reference>
<feature type="transmembrane region" description="Helical" evidence="1">
    <location>
        <begin position="187"/>
        <end position="207"/>
    </location>
</feature>
<keyword evidence="1" id="KW-0812">Transmembrane</keyword>
<feature type="transmembrane region" description="Helical" evidence="1">
    <location>
        <begin position="130"/>
        <end position="149"/>
    </location>
</feature>
<name>A0AA85IVY1_TRIRE</name>
<keyword evidence="1" id="KW-1133">Transmembrane helix</keyword>
<keyword evidence="2" id="KW-1185">Reference proteome</keyword>
<protein>
    <recommendedName>
        <fullName evidence="4">Transmembrane protein</fullName>
    </recommendedName>
</protein>